<evidence type="ECO:0000313" key="10">
    <source>
        <dbReference type="EnsemblPlants" id="Bo4g197140.1"/>
    </source>
</evidence>
<dbReference type="Pfam" id="PF00454">
    <property type="entry name" value="PI3_PI4_kinase"/>
    <property type="match status" value="1"/>
</dbReference>
<dbReference type="PROSITE" id="PS50053">
    <property type="entry name" value="UBIQUITIN_2"/>
    <property type="match status" value="2"/>
</dbReference>
<dbReference type="SMART" id="SM00213">
    <property type="entry name" value="UBQ"/>
    <property type="match status" value="2"/>
</dbReference>
<evidence type="ECO:0000256" key="2">
    <source>
        <dbReference type="ARBA" id="ARBA00012169"/>
    </source>
</evidence>
<dbReference type="OMA" id="FRECAAY"/>
<evidence type="ECO:0000256" key="5">
    <source>
        <dbReference type="ARBA" id="ARBA00022741"/>
    </source>
</evidence>
<reference evidence="10 11" key="1">
    <citation type="journal article" date="2014" name="Genome Biol.">
        <title>Transcriptome and methylome profiling reveals relics of genome dominance in the mesopolyploid Brassica oleracea.</title>
        <authorList>
            <person name="Parkin I.A."/>
            <person name="Koh C."/>
            <person name="Tang H."/>
            <person name="Robinson S.J."/>
            <person name="Kagale S."/>
            <person name="Clarke W.E."/>
            <person name="Town C.D."/>
            <person name="Nixon J."/>
            <person name="Krishnakumar V."/>
            <person name="Bidwell S.L."/>
            <person name="Denoeud F."/>
            <person name="Belcram H."/>
            <person name="Links M.G."/>
            <person name="Just J."/>
            <person name="Clarke C."/>
            <person name="Bender T."/>
            <person name="Huebert T."/>
            <person name="Mason A.S."/>
            <person name="Pires J.C."/>
            <person name="Barker G."/>
            <person name="Moore J."/>
            <person name="Walley P.G."/>
            <person name="Manoli S."/>
            <person name="Batley J."/>
            <person name="Edwards D."/>
            <person name="Nelson M.N."/>
            <person name="Wang X."/>
            <person name="Paterson A.H."/>
            <person name="King G."/>
            <person name="Bancroft I."/>
            <person name="Chalhoub B."/>
            <person name="Sharpe A.G."/>
        </authorList>
    </citation>
    <scope>NUCLEOTIDE SEQUENCE</scope>
    <source>
        <strain evidence="10 11">cv. TO1000</strain>
    </source>
</reference>
<evidence type="ECO:0000256" key="1">
    <source>
        <dbReference type="ARBA" id="ARBA00008941"/>
    </source>
</evidence>
<dbReference type="Proteomes" id="UP000032141">
    <property type="component" value="Chromosome C4"/>
</dbReference>
<evidence type="ECO:0000256" key="7">
    <source>
        <dbReference type="ARBA" id="ARBA00022840"/>
    </source>
</evidence>
<evidence type="ECO:0000259" key="8">
    <source>
        <dbReference type="PROSITE" id="PS50053"/>
    </source>
</evidence>
<sequence>MSSAGVTLSPVRNDPPLLMPLALADSLPEETILVYLTLPGSVIPMRVLESDSIESVKLRIQSYRGFVVRNQKLVFGGRELARSGSNMREYGVTEGNVLHLVVKVSDLQVLDVKTACGKHCRFHVERGRNIGYVKKQISKRKGGDFVDSEILYEGERLEDQSVIDDICRNGDSVLHLVLRRSAKVRAKPVDKSFELSIVAPTQTSVVPQRKEFSLEPLVVNPKAKLSLVVKDMVSSASDGLRSGNPPVRSREGTGGAYFMQASSGNKYVGVFKPIDEEPTAENNPHGLPLSPNGEGLKKGTKVGEGAFREVAAYLLDHPKNGEERGYAGVPPTVMVECLHPGFNHPKGVKTKIGSLQMFTENDGTCEDMGPASFPVEEVHKISVLDIRLANADRHGGNILMSKDKEGKIVLVPIDHGYCLPESFEDCTFEWLYWSQARKPYSRETLDYIRSLNAEEDINLLKFHGWKMPLKTARTLRISTMLLKKGAERGLTAFEIGNMMCRETLSKKSLVEEMVEEAQEAVLPGTSEAAFLEALSDVMDYHLDEVVLVRSQEH</sequence>
<feature type="domain" description="PI3K/PI4K catalytic" evidence="9">
    <location>
        <begin position="243"/>
        <end position="529"/>
    </location>
</feature>
<dbReference type="EnsemblPlants" id="Bo4g197140.1">
    <property type="protein sequence ID" value="Bo4g197140.1"/>
    <property type="gene ID" value="Bo4g197140"/>
</dbReference>
<dbReference type="InterPro" id="IPR029071">
    <property type="entry name" value="Ubiquitin-like_domsf"/>
</dbReference>
<dbReference type="InterPro" id="IPR011009">
    <property type="entry name" value="Kinase-like_dom_sf"/>
</dbReference>
<dbReference type="CDD" id="cd17039">
    <property type="entry name" value="Ubl_ubiquitin_like"/>
    <property type="match status" value="1"/>
</dbReference>
<dbReference type="eggNOG" id="KOG0001">
    <property type="taxonomic scope" value="Eukaryota"/>
</dbReference>
<dbReference type="SUPFAM" id="SSF56112">
    <property type="entry name" value="Protein kinase-like (PK-like)"/>
    <property type="match status" value="1"/>
</dbReference>
<organism evidence="10 11">
    <name type="scientific">Brassica oleracea var. oleracea</name>
    <dbReference type="NCBI Taxonomy" id="109376"/>
    <lineage>
        <taxon>Eukaryota</taxon>
        <taxon>Viridiplantae</taxon>
        <taxon>Streptophyta</taxon>
        <taxon>Embryophyta</taxon>
        <taxon>Tracheophyta</taxon>
        <taxon>Spermatophyta</taxon>
        <taxon>Magnoliopsida</taxon>
        <taxon>eudicotyledons</taxon>
        <taxon>Gunneridae</taxon>
        <taxon>Pentapetalae</taxon>
        <taxon>rosids</taxon>
        <taxon>malvids</taxon>
        <taxon>Brassicales</taxon>
        <taxon>Brassicaceae</taxon>
        <taxon>Brassiceae</taxon>
        <taxon>Brassica</taxon>
    </lineage>
</organism>
<dbReference type="Gene3D" id="3.10.20.90">
    <property type="entry name" value="Phosphatidylinositol 3-kinase Catalytic Subunit, Chain A, domain 1"/>
    <property type="match status" value="2"/>
</dbReference>
<dbReference type="eggNOG" id="KOG2381">
    <property type="taxonomic scope" value="Eukaryota"/>
</dbReference>
<reference evidence="10" key="2">
    <citation type="submission" date="2015-03" db="UniProtKB">
        <authorList>
            <consortium name="EnsemblPlants"/>
        </authorList>
    </citation>
    <scope>IDENTIFICATION</scope>
</reference>
<keyword evidence="6" id="KW-0418">Kinase</keyword>
<protein>
    <recommendedName>
        <fullName evidence="2">1-phosphatidylinositol 4-kinase</fullName>
        <ecNumber evidence="2">2.7.1.67</ecNumber>
    </recommendedName>
</protein>
<dbReference type="SUPFAM" id="SSF54236">
    <property type="entry name" value="Ubiquitin-like"/>
    <property type="match status" value="2"/>
</dbReference>
<evidence type="ECO:0000259" key="9">
    <source>
        <dbReference type="PROSITE" id="PS50290"/>
    </source>
</evidence>
<keyword evidence="7" id="KW-0067">ATP-binding</keyword>
<dbReference type="Gramene" id="Bo4g197140.1">
    <property type="protein sequence ID" value="Bo4g197140.1"/>
    <property type="gene ID" value="Bo4g197140"/>
</dbReference>
<dbReference type="GeneID" id="106342640"/>
<accession>A0A0D3C6K2</accession>
<dbReference type="GO" id="GO:0004430">
    <property type="term" value="F:1-phosphatidylinositol 4-kinase activity"/>
    <property type="evidence" value="ECO:0007669"/>
    <property type="project" value="UniProtKB-EC"/>
</dbReference>
<evidence type="ECO:0000256" key="4">
    <source>
        <dbReference type="ARBA" id="ARBA00022737"/>
    </source>
</evidence>
<dbReference type="KEGG" id="boe:106342640"/>
<dbReference type="OrthoDB" id="5839at2759"/>
<proteinExistence type="inferred from homology"/>
<dbReference type="HOGENOM" id="CLU_023603_0_0_1"/>
<dbReference type="RefSeq" id="XP_013637091.1">
    <property type="nucleotide sequence ID" value="XM_013781637.1"/>
</dbReference>
<evidence type="ECO:0000256" key="3">
    <source>
        <dbReference type="ARBA" id="ARBA00022679"/>
    </source>
</evidence>
<dbReference type="InterPro" id="IPR044571">
    <property type="entry name" value="P4KG1-8"/>
</dbReference>
<evidence type="ECO:0000313" key="11">
    <source>
        <dbReference type="Proteomes" id="UP000032141"/>
    </source>
</evidence>
<keyword evidence="3" id="KW-0808">Transferase</keyword>
<comment type="similarity">
    <text evidence="1">Belongs to the PI3/PI4-kinase family. Type II PI4K subfamily.</text>
</comment>
<dbReference type="GO" id="GO:0005524">
    <property type="term" value="F:ATP binding"/>
    <property type="evidence" value="ECO:0007669"/>
    <property type="project" value="UniProtKB-KW"/>
</dbReference>
<dbReference type="AlphaFoldDB" id="A0A0D3C6K2"/>
<keyword evidence="4" id="KW-0677">Repeat</keyword>
<dbReference type="STRING" id="109376.A0A0D3C6K2"/>
<dbReference type="PANTHER" id="PTHR45800:SF24">
    <property type="entry name" value="PHOSPHATIDYLINOSITOL 4-KINASE GAMMA 4"/>
    <property type="match status" value="1"/>
</dbReference>
<name>A0A0D3C6K2_BRAOL</name>
<evidence type="ECO:0000256" key="6">
    <source>
        <dbReference type="ARBA" id="ARBA00022777"/>
    </source>
</evidence>
<dbReference type="PROSITE" id="PS50290">
    <property type="entry name" value="PI3_4_KINASE_3"/>
    <property type="match status" value="1"/>
</dbReference>
<dbReference type="FunFam" id="3.10.20.90:FF:000307">
    <property type="entry name" value="Phosphatidylinositol 4-kinase gamma 4"/>
    <property type="match status" value="1"/>
</dbReference>
<keyword evidence="5" id="KW-0547">Nucleotide-binding</keyword>
<feature type="domain" description="Ubiquitin-like" evidence="8">
    <location>
        <begin position="34"/>
        <end position="103"/>
    </location>
</feature>
<dbReference type="InterPro" id="IPR000403">
    <property type="entry name" value="PI3/4_kinase_cat_dom"/>
</dbReference>
<dbReference type="Pfam" id="PF00240">
    <property type="entry name" value="ubiquitin"/>
    <property type="match status" value="2"/>
</dbReference>
<dbReference type="PANTHER" id="PTHR45800">
    <property type="entry name" value="PHOSPHATIDYLINOSITOL 4-KINASE GAMMA"/>
    <property type="match status" value="1"/>
</dbReference>
<feature type="domain" description="Ubiquitin-like" evidence="8">
    <location>
        <begin position="98"/>
        <end position="183"/>
    </location>
</feature>
<keyword evidence="11" id="KW-1185">Reference proteome</keyword>
<dbReference type="InterPro" id="IPR000626">
    <property type="entry name" value="Ubiquitin-like_dom"/>
</dbReference>
<dbReference type="EC" id="2.7.1.67" evidence="2"/>